<dbReference type="Pfam" id="PF04221">
    <property type="entry name" value="RelB"/>
    <property type="match status" value="1"/>
</dbReference>
<evidence type="ECO:0000256" key="2">
    <source>
        <dbReference type="ARBA" id="ARBA00022649"/>
    </source>
</evidence>
<dbReference type="InterPro" id="IPR007337">
    <property type="entry name" value="RelB/DinJ"/>
</dbReference>
<reference evidence="3 4" key="1">
    <citation type="submission" date="2016-10" db="EMBL/GenBank/DDBJ databases">
        <authorList>
            <person name="de Groot N.N."/>
        </authorList>
    </citation>
    <scope>NUCLEOTIDE SEQUENCE [LARGE SCALE GENOMIC DNA]</scope>
    <source>
        <strain evidence="3 4">558</strain>
    </source>
</reference>
<organism evidence="3 4">
    <name type="scientific">Vreelandella aquamarina</name>
    <dbReference type="NCBI Taxonomy" id="77097"/>
    <lineage>
        <taxon>Bacteria</taxon>
        <taxon>Pseudomonadati</taxon>
        <taxon>Pseudomonadota</taxon>
        <taxon>Gammaproteobacteria</taxon>
        <taxon>Oceanospirillales</taxon>
        <taxon>Halomonadaceae</taxon>
        <taxon>Vreelandella</taxon>
    </lineage>
</organism>
<gene>
    <name evidence="3" type="ORF">SAMN04490369_11062</name>
</gene>
<dbReference type="GO" id="GO:0006355">
    <property type="term" value="P:regulation of DNA-templated transcription"/>
    <property type="evidence" value="ECO:0007669"/>
    <property type="project" value="InterPro"/>
</dbReference>
<dbReference type="Proteomes" id="UP000199493">
    <property type="component" value="Unassembled WGS sequence"/>
</dbReference>
<dbReference type="RefSeq" id="WP_054641458.1">
    <property type="nucleotide sequence ID" value="NZ_FODB01000106.1"/>
</dbReference>
<sequence>MSADTVVRARIDSETKERATVALEAMGLSVSDAIRLLMLRIADEKRLPFAVQVPNATTAKVLEELEAGKGKRFDSADALFEDLGI</sequence>
<dbReference type="InterPro" id="IPR026262">
    <property type="entry name" value="DinJ"/>
</dbReference>
<dbReference type="InterPro" id="IPR013321">
    <property type="entry name" value="Arc_rbn_hlx_hlx"/>
</dbReference>
<dbReference type="GO" id="GO:0015643">
    <property type="term" value="F:toxic substance binding"/>
    <property type="evidence" value="ECO:0007669"/>
    <property type="project" value="InterPro"/>
</dbReference>
<dbReference type="GO" id="GO:0000987">
    <property type="term" value="F:cis-regulatory region sequence-specific DNA binding"/>
    <property type="evidence" value="ECO:0007669"/>
    <property type="project" value="InterPro"/>
</dbReference>
<dbReference type="PIRSF" id="PIRSF003108">
    <property type="entry name" value="DinJ"/>
    <property type="match status" value="1"/>
</dbReference>
<dbReference type="PANTHER" id="PTHR38781:SF1">
    <property type="entry name" value="ANTITOXIN DINJ-RELATED"/>
    <property type="match status" value="1"/>
</dbReference>
<dbReference type="GO" id="GO:0006351">
    <property type="term" value="P:DNA-templated transcription"/>
    <property type="evidence" value="ECO:0007669"/>
    <property type="project" value="TreeGrafter"/>
</dbReference>
<dbReference type="NCBIfam" id="TIGR02384">
    <property type="entry name" value="RelB_DinJ"/>
    <property type="match status" value="1"/>
</dbReference>
<dbReference type="STRING" id="77097.SAMN04490369_11062"/>
<dbReference type="PANTHER" id="PTHR38781">
    <property type="entry name" value="ANTITOXIN DINJ-RELATED"/>
    <property type="match status" value="1"/>
</dbReference>
<proteinExistence type="inferred from homology"/>
<dbReference type="EMBL" id="FODB01000106">
    <property type="protein sequence ID" value="SEO47742.1"/>
    <property type="molecule type" value="Genomic_DNA"/>
</dbReference>
<protein>
    <submittedName>
        <fullName evidence="3">DNA-damage-inducible protein J</fullName>
    </submittedName>
</protein>
<comment type="similarity">
    <text evidence="1">Belongs to the RelB/DinJ antitoxin family.</text>
</comment>
<dbReference type="AlphaFoldDB" id="A0A1H8Q0I7"/>
<dbReference type="Gene3D" id="1.10.1220.10">
    <property type="entry name" value="Met repressor-like"/>
    <property type="match status" value="1"/>
</dbReference>
<name>A0A1H8Q0I7_9GAMM</name>
<accession>A0A1H8Q0I7</accession>
<evidence type="ECO:0000313" key="3">
    <source>
        <dbReference type="EMBL" id="SEO47742.1"/>
    </source>
</evidence>
<evidence type="ECO:0000256" key="1">
    <source>
        <dbReference type="ARBA" id="ARBA00010562"/>
    </source>
</evidence>
<dbReference type="GO" id="GO:0044010">
    <property type="term" value="P:single-species biofilm formation"/>
    <property type="evidence" value="ECO:0007669"/>
    <property type="project" value="InterPro"/>
</dbReference>
<keyword evidence="2" id="KW-1277">Toxin-antitoxin system</keyword>
<evidence type="ECO:0000313" key="4">
    <source>
        <dbReference type="Proteomes" id="UP000199493"/>
    </source>
</evidence>